<evidence type="ECO:0000313" key="2">
    <source>
        <dbReference type="Proteomes" id="UP000256769"/>
    </source>
</evidence>
<dbReference type="RefSeq" id="WP_115956403.1">
    <property type="nucleotide sequence ID" value="NZ_CBCRVL010000002.1"/>
</dbReference>
<dbReference type="AlphaFoldDB" id="A0A3D9CUK0"/>
<gene>
    <name evidence="1" type="ORF">DRF59_00840</name>
</gene>
<organism evidence="1 2">
    <name type="scientific">Chryseobacterium flavum</name>
    <dbReference type="NCBI Taxonomy" id="415851"/>
    <lineage>
        <taxon>Bacteria</taxon>
        <taxon>Pseudomonadati</taxon>
        <taxon>Bacteroidota</taxon>
        <taxon>Flavobacteriia</taxon>
        <taxon>Flavobacteriales</taxon>
        <taxon>Weeksellaceae</taxon>
        <taxon>Chryseobacterium group</taxon>
        <taxon>Chryseobacterium</taxon>
    </lineage>
</organism>
<dbReference type="Proteomes" id="UP000256769">
    <property type="component" value="Unassembled WGS sequence"/>
</dbReference>
<name>A0A3D9CUK0_9FLAO</name>
<keyword evidence="2" id="KW-1185">Reference proteome</keyword>
<comment type="caution">
    <text evidence="1">The sequence shown here is derived from an EMBL/GenBank/DDBJ whole genome shotgun (WGS) entry which is preliminary data.</text>
</comment>
<accession>A0A3D9CUK0</accession>
<protein>
    <submittedName>
        <fullName evidence="1">Conjugal transfer protein TraD</fullName>
    </submittedName>
</protein>
<dbReference type="EMBL" id="QNUE01000001">
    <property type="protein sequence ID" value="REC69445.1"/>
    <property type="molecule type" value="Genomic_DNA"/>
</dbReference>
<dbReference type="OrthoDB" id="1042696at2"/>
<sequence length="212" mass="23627">MEIIIVICLLIVIVLLAKDKIIIKKVVKSKPQQPMVNPDLPEIMGQPKPIERHIVPTTATKRQLVEQDDIPDNFGTETYETGFSREIPQEELDEVFGSEPDFDFEDEDEEWEEQGLPDSDNGFATGVTFDELSTVGALLQQDVLEPALQQKAVDIVQRIQGTELFSLLENSMEGASQKIAALLDKSLSTGTDFSSSNLRNKDLEGFDIGEFV</sequence>
<proteinExistence type="predicted"/>
<evidence type="ECO:0000313" key="1">
    <source>
        <dbReference type="EMBL" id="REC69445.1"/>
    </source>
</evidence>
<reference evidence="1 2" key="1">
    <citation type="journal article" date="2007" name="Int. J. Syst. Evol. Microbiol.">
        <title>Chryseobacterium flavum sp. nov., isolated from polluted soil.</title>
        <authorList>
            <person name="Zhou Y."/>
            <person name="Dong J."/>
            <person name="Wang X."/>
            <person name="Huang X."/>
            <person name="Zhang K.Y."/>
            <person name="Zhang Y.Q."/>
            <person name="Guo Y.F."/>
            <person name="Lai R."/>
            <person name="Li W.J."/>
        </authorList>
    </citation>
    <scope>NUCLEOTIDE SEQUENCE [LARGE SCALE GENOMIC DNA]</scope>
    <source>
        <strain evidence="1 2">KCTC 12877</strain>
    </source>
</reference>